<gene>
    <name evidence="1" type="ORF">B0H16DRAFT_1732050</name>
</gene>
<protein>
    <submittedName>
        <fullName evidence="1">Uncharacterized protein</fullName>
    </submittedName>
</protein>
<proteinExistence type="predicted"/>
<dbReference type="EMBL" id="JARKIB010000135">
    <property type="protein sequence ID" value="KAJ7733952.1"/>
    <property type="molecule type" value="Genomic_DNA"/>
</dbReference>
<accession>A0AAD7I2X4</accession>
<evidence type="ECO:0000313" key="1">
    <source>
        <dbReference type="EMBL" id="KAJ7733952.1"/>
    </source>
</evidence>
<dbReference type="AlphaFoldDB" id="A0AAD7I2X4"/>
<evidence type="ECO:0000313" key="2">
    <source>
        <dbReference type="Proteomes" id="UP001215598"/>
    </source>
</evidence>
<reference evidence="1" key="1">
    <citation type="submission" date="2023-03" db="EMBL/GenBank/DDBJ databases">
        <title>Massive genome expansion in bonnet fungi (Mycena s.s.) driven by repeated elements and novel gene families across ecological guilds.</title>
        <authorList>
            <consortium name="Lawrence Berkeley National Laboratory"/>
            <person name="Harder C.B."/>
            <person name="Miyauchi S."/>
            <person name="Viragh M."/>
            <person name="Kuo A."/>
            <person name="Thoen E."/>
            <person name="Andreopoulos B."/>
            <person name="Lu D."/>
            <person name="Skrede I."/>
            <person name="Drula E."/>
            <person name="Henrissat B."/>
            <person name="Morin E."/>
            <person name="Kohler A."/>
            <person name="Barry K."/>
            <person name="LaButti K."/>
            <person name="Morin E."/>
            <person name="Salamov A."/>
            <person name="Lipzen A."/>
            <person name="Mereny Z."/>
            <person name="Hegedus B."/>
            <person name="Baldrian P."/>
            <person name="Stursova M."/>
            <person name="Weitz H."/>
            <person name="Taylor A."/>
            <person name="Grigoriev I.V."/>
            <person name="Nagy L.G."/>
            <person name="Martin F."/>
            <person name="Kauserud H."/>
        </authorList>
    </citation>
    <scope>NUCLEOTIDE SEQUENCE</scope>
    <source>
        <strain evidence="1">CBHHK182m</strain>
    </source>
</reference>
<keyword evidence="2" id="KW-1185">Reference proteome</keyword>
<organism evidence="1 2">
    <name type="scientific">Mycena metata</name>
    <dbReference type="NCBI Taxonomy" id="1033252"/>
    <lineage>
        <taxon>Eukaryota</taxon>
        <taxon>Fungi</taxon>
        <taxon>Dikarya</taxon>
        <taxon>Basidiomycota</taxon>
        <taxon>Agaricomycotina</taxon>
        <taxon>Agaricomycetes</taxon>
        <taxon>Agaricomycetidae</taxon>
        <taxon>Agaricales</taxon>
        <taxon>Marasmiineae</taxon>
        <taxon>Mycenaceae</taxon>
        <taxon>Mycena</taxon>
    </lineage>
</organism>
<comment type="caution">
    <text evidence="1">The sequence shown here is derived from an EMBL/GenBank/DDBJ whole genome shotgun (WGS) entry which is preliminary data.</text>
</comment>
<sequence length="198" mass="22857">MPSTGLQPLSDFPNELWLEIISYYAYTFDFNYPMVRQEGLHERRNLRQTLRSFSQVSSTLRVLTLRFLWERLDICKSIVQPPGELECLSHVKSVHVWWSTHSPTEMETLALIDFLNSLPNLIGLQIVAVDTTQGFARVFDSASLPNVTALSIPDILHVIFAVPERHDACVPFDVLYYYDQRFTPCHLSPQRFTGIKVR</sequence>
<name>A0AAD7I2X4_9AGAR</name>
<dbReference type="Proteomes" id="UP001215598">
    <property type="component" value="Unassembled WGS sequence"/>
</dbReference>